<evidence type="ECO:0000313" key="1">
    <source>
        <dbReference type="EMBL" id="KAH7936341.1"/>
    </source>
</evidence>
<dbReference type="Proteomes" id="UP000821837">
    <property type="component" value="Unassembled WGS sequence"/>
</dbReference>
<gene>
    <name evidence="1" type="ORF">HPB52_021547</name>
</gene>
<proteinExistence type="predicted"/>
<keyword evidence="2" id="KW-1185">Reference proteome</keyword>
<protein>
    <submittedName>
        <fullName evidence="1">Uncharacterized protein</fullName>
    </submittedName>
</protein>
<reference evidence="1" key="2">
    <citation type="submission" date="2021-09" db="EMBL/GenBank/DDBJ databases">
        <authorList>
            <person name="Jia N."/>
            <person name="Wang J."/>
            <person name="Shi W."/>
            <person name="Du L."/>
            <person name="Sun Y."/>
            <person name="Zhan W."/>
            <person name="Jiang J."/>
            <person name="Wang Q."/>
            <person name="Zhang B."/>
            <person name="Ji P."/>
            <person name="Sakyi L.B."/>
            <person name="Cui X."/>
            <person name="Yuan T."/>
            <person name="Jiang B."/>
            <person name="Yang W."/>
            <person name="Lam T.T.-Y."/>
            <person name="Chang Q."/>
            <person name="Ding S."/>
            <person name="Wang X."/>
            <person name="Zhu J."/>
            <person name="Ruan X."/>
            <person name="Zhao L."/>
            <person name="Wei J."/>
            <person name="Que T."/>
            <person name="Du C."/>
            <person name="Cheng J."/>
            <person name="Dai P."/>
            <person name="Han X."/>
            <person name="Huang E."/>
            <person name="Gao Y."/>
            <person name="Liu J."/>
            <person name="Shao H."/>
            <person name="Ye R."/>
            <person name="Li L."/>
            <person name="Wei W."/>
            <person name="Wang X."/>
            <person name="Wang C."/>
            <person name="Huo Q."/>
            <person name="Li W."/>
            <person name="Guo W."/>
            <person name="Chen H."/>
            <person name="Chen S."/>
            <person name="Zhou L."/>
            <person name="Zhou L."/>
            <person name="Ni X."/>
            <person name="Tian J."/>
            <person name="Zhou Y."/>
            <person name="Sheng Y."/>
            <person name="Liu T."/>
            <person name="Pan Y."/>
            <person name="Xia L."/>
            <person name="Li J."/>
            <person name="Zhao F."/>
            <person name="Cao W."/>
        </authorList>
    </citation>
    <scope>NUCLEOTIDE SEQUENCE</scope>
    <source>
        <strain evidence="1">Rsan-2018</strain>
        <tissue evidence="1">Larvae</tissue>
    </source>
</reference>
<reference evidence="1" key="1">
    <citation type="journal article" date="2020" name="Cell">
        <title>Large-Scale Comparative Analyses of Tick Genomes Elucidate Their Genetic Diversity and Vector Capacities.</title>
        <authorList>
            <consortium name="Tick Genome and Microbiome Consortium (TIGMIC)"/>
            <person name="Jia N."/>
            <person name="Wang J."/>
            <person name="Shi W."/>
            <person name="Du L."/>
            <person name="Sun Y."/>
            <person name="Zhan W."/>
            <person name="Jiang J.F."/>
            <person name="Wang Q."/>
            <person name="Zhang B."/>
            <person name="Ji P."/>
            <person name="Bell-Sakyi L."/>
            <person name="Cui X.M."/>
            <person name="Yuan T.T."/>
            <person name="Jiang B.G."/>
            <person name="Yang W.F."/>
            <person name="Lam T.T."/>
            <person name="Chang Q.C."/>
            <person name="Ding S.J."/>
            <person name="Wang X.J."/>
            <person name="Zhu J.G."/>
            <person name="Ruan X.D."/>
            <person name="Zhao L."/>
            <person name="Wei J.T."/>
            <person name="Ye R.Z."/>
            <person name="Que T.C."/>
            <person name="Du C.H."/>
            <person name="Zhou Y.H."/>
            <person name="Cheng J.X."/>
            <person name="Dai P.F."/>
            <person name="Guo W.B."/>
            <person name="Han X.H."/>
            <person name="Huang E.J."/>
            <person name="Li L.F."/>
            <person name="Wei W."/>
            <person name="Gao Y.C."/>
            <person name="Liu J.Z."/>
            <person name="Shao H.Z."/>
            <person name="Wang X."/>
            <person name="Wang C.C."/>
            <person name="Yang T.C."/>
            <person name="Huo Q.B."/>
            <person name="Li W."/>
            <person name="Chen H.Y."/>
            <person name="Chen S.E."/>
            <person name="Zhou L.G."/>
            <person name="Ni X.B."/>
            <person name="Tian J.H."/>
            <person name="Sheng Y."/>
            <person name="Liu T."/>
            <person name="Pan Y.S."/>
            <person name="Xia L.Y."/>
            <person name="Li J."/>
            <person name="Zhao F."/>
            <person name="Cao W.C."/>
        </authorList>
    </citation>
    <scope>NUCLEOTIDE SEQUENCE</scope>
    <source>
        <strain evidence="1">Rsan-2018</strain>
    </source>
</reference>
<organism evidence="1 2">
    <name type="scientific">Rhipicephalus sanguineus</name>
    <name type="common">Brown dog tick</name>
    <name type="synonym">Ixodes sanguineus</name>
    <dbReference type="NCBI Taxonomy" id="34632"/>
    <lineage>
        <taxon>Eukaryota</taxon>
        <taxon>Metazoa</taxon>
        <taxon>Ecdysozoa</taxon>
        <taxon>Arthropoda</taxon>
        <taxon>Chelicerata</taxon>
        <taxon>Arachnida</taxon>
        <taxon>Acari</taxon>
        <taxon>Parasitiformes</taxon>
        <taxon>Ixodida</taxon>
        <taxon>Ixodoidea</taxon>
        <taxon>Ixodidae</taxon>
        <taxon>Rhipicephalinae</taxon>
        <taxon>Rhipicephalus</taxon>
        <taxon>Rhipicephalus</taxon>
    </lineage>
</organism>
<evidence type="ECO:0000313" key="2">
    <source>
        <dbReference type="Proteomes" id="UP000821837"/>
    </source>
</evidence>
<comment type="caution">
    <text evidence="1">The sequence shown here is derived from an EMBL/GenBank/DDBJ whole genome shotgun (WGS) entry which is preliminary data.</text>
</comment>
<name>A0A9D4PDU1_RHISA</name>
<sequence length="300" mass="32289">MLNQDAQVRSIVLRFSHLQKLKQLSPPLPPEKCKFALTNENRLKNRSIEILPETVLRSGRTFQRPAASATIATVSDLTTAGTTASALSAGVIAAPVGDSTGLPSQYAVDAPLDFASGDTSLHLQKSEFVTLPSRTSSLGDMNQPVPLPPSFQVTDQTTNSDNRMNATPLSAADNTFYPSSSPIPSSALFQHEEATALIALDSPYRDAGLSADIWKETLCEPLVQHRRFSAQAWTTHGGGHSLLSEVSVNEPRIEESVSHTNDLPISPAPPPDDIASDFIRVLSEVNEAMATSKAESYLRN</sequence>
<accession>A0A9D4PDU1</accession>
<dbReference type="EMBL" id="JABSTV010001255">
    <property type="protein sequence ID" value="KAH7936341.1"/>
    <property type="molecule type" value="Genomic_DNA"/>
</dbReference>
<dbReference type="AlphaFoldDB" id="A0A9D4PDU1"/>